<evidence type="ECO:0008006" key="3">
    <source>
        <dbReference type="Google" id="ProtNLM"/>
    </source>
</evidence>
<dbReference type="AlphaFoldDB" id="A0A168MBD3"/>
<dbReference type="EMBL" id="AMYB01000003">
    <property type="protein sequence ID" value="OAD04664.1"/>
    <property type="molecule type" value="Genomic_DNA"/>
</dbReference>
<reference evidence="1 2" key="1">
    <citation type="submission" date="2015-06" db="EMBL/GenBank/DDBJ databases">
        <title>Expansion of signal transduction pathways in fungi by whole-genome duplication.</title>
        <authorList>
            <consortium name="DOE Joint Genome Institute"/>
            <person name="Corrochano L.M."/>
            <person name="Kuo A."/>
            <person name="Marcet-Houben M."/>
            <person name="Polaino S."/>
            <person name="Salamov A."/>
            <person name="Villalobos J.M."/>
            <person name="Alvarez M.I."/>
            <person name="Avalos J."/>
            <person name="Benito E.P."/>
            <person name="Benoit I."/>
            <person name="Burger G."/>
            <person name="Camino L.P."/>
            <person name="Canovas D."/>
            <person name="Cerda-Olmedo E."/>
            <person name="Cheng J.-F."/>
            <person name="Dominguez A."/>
            <person name="Elias M."/>
            <person name="Eslava A.P."/>
            <person name="Glaser F."/>
            <person name="Grimwood J."/>
            <person name="Gutierrez G."/>
            <person name="Heitman J."/>
            <person name="Henrissat B."/>
            <person name="Iturriaga E.A."/>
            <person name="Lang B.F."/>
            <person name="Lavin J.L."/>
            <person name="Lee S."/>
            <person name="Li W."/>
            <person name="Lindquist E."/>
            <person name="Lopez-Garcia S."/>
            <person name="Luque E.M."/>
            <person name="Marcos A.T."/>
            <person name="Martin J."/>
            <person name="Mccluskey K."/>
            <person name="Medina H.R."/>
            <person name="Miralles-Duran A."/>
            <person name="Miyazaki A."/>
            <person name="Munoz-Torres E."/>
            <person name="Oguiza J.A."/>
            <person name="Ohm R."/>
            <person name="Olmedo M."/>
            <person name="Orejas M."/>
            <person name="Ortiz-Castellanos L."/>
            <person name="Pisabarro A.G."/>
            <person name="Rodriguez-Romero J."/>
            <person name="Ruiz-Herrera J."/>
            <person name="Ruiz-Vazquez R."/>
            <person name="Sanz C."/>
            <person name="Schackwitz W."/>
            <person name="Schmutz J."/>
            <person name="Shahriari M."/>
            <person name="Shelest E."/>
            <person name="Silva-Franco F."/>
            <person name="Soanes D."/>
            <person name="Syed K."/>
            <person name="Tagua V.G."/>
            <person name="Talbot N.J."/>
            <person name="Thon M."/>
            <person name="De Vries R.P."/>
            <person name="Wiebenga A."/>
            <person name="Yadav J.S."/>
            <person name="Braun E.L."/>
            <person name="Baker S."/>
            <person name="Garre V."/>
            <person name="Horwitz B."/>
            <person name="Torres-Martinez S."/>
            <person name="Idnurm A."/>
            <person name="Herrera-Estrella A."/>
            <person name="Gabaldon T."/>
            <person name="Grigoriev I.V."/>
        </authorList>
    </citation>
    <scope>NUCLEOTIDE SEQUENCE [LARGE SCALE GENOMIC DNA]</scope>
    <source>
        <strain evidence="1 2">CBS 277.49</strain>
    </source>
</reference>
<proteinExistence type="predicted"/>
<organism evidence="1 2">
    <name type="scientific">Mucor lusitanicus CBS 277.49</name>
    <dbReference type="NCBI Taxonomy" id="747725"/>
    <lineage>
        <taxon>Eukaryota</taxon>
        <taxon>Fungi</taxon>
        <taxon>Fungi incertae sedis</taxon>
        <taxon>Mucoromycota</taxon>
        <taxon>Mucoromycotina</taxon>
        <taxon>Mucoromycetes</taxon>
        <taxon>Mucorales</taxon>
        <taxon>Mucorineae</taxon>
        <taxon>Mucoraceae</taxon>
        <taxon>Mucor</taxon>
    </lineage>
</organism>
<accession>A0A168MBD3</accession>
<protein>
    <recommendedName>
        <fullName evidence="3">F-box domain-containing protein</fullName>
    </recommendedName>
</protein>
<evidence type="ECO:0000313" key="2">
    <source>
        <dbReference type="Proteomes" id="UP000077051"/>
    </source>
</evidence>
<sequence length="303" mass="34500">MVHVFIAGTFVINIHELLNFCPNVQFISSNKVLSTTILQSLSSLPPGTELSRLKAIPVVDYGVVYSLCVKKFSRTLMGIDLRSVMSDNKRAILDQEFPNLKKLALGSVDSPLDLINLVLTKSNHLEYLSFDLISPRLGTPLSATDKYPSLLELKIQFKIAHNVDYVGLNTLLFRFVNLEKLTVSIFDAISDNPPSDQLYAFRDFLAWANTVPNTKMCIKNFRHENLLTYLKYVCNTIPSDKEGWKTKVAFLRSSHYSGPIISYSTHTGYRERTLAITLDDYFARNLICNYLKKLQMPFTIWIQ</sequence>
<keyword evidence="2" id="KW-1185">Reference proteome</keyword>
<dbReference type="Proteomes" id="UP000077051">
    <property type="component" value="Unassembled WGS sequence"/>
</dbReference>
<name>A0A168MBD3_MUCCL</name>
<dbReference type="VEuPathDB" id="FungiDB:MUCCIDRAFT_79766"/>
<comment type="caution">
    <text evidence="1">The sequence shown here is derived from an EMBL/GenBank/DDBJ whole genome shotgun (WGS) entry which is preliminary data.</text>
</comment>
<gene>
    <name evidence="1" type="ORF">MUCCIDRAFT_79766</name>
</gene>
<dbReference type="OrthoDB" id="2252583at2759"/>
<evidence type="ECO:0000313" key="1">
    <source>
        <dbReference type="EMBL" id="OAD04664.1"/>
    </source>
</evidence>